<dbReference type="AlphaFoldDB" id="A0A6N2LRW6"/>
<feature type="domain" description="Helitron helicase-like" evidence="1">
    <location>
        <begin position="3"/>
        <end position="35"/>
    </location>
</feature>
<dbReference type="Pfam" id="PF14214">
    <property type="entry name" value="Helitron_like_N"/>
    <property type="match status" value="1"/>
</dbReference>
<organism evidence="2">
    <name type="scientific">Salix viminalis</name>
    <name type="common">Common osier</name>
    <name type="synonym">Basket willow</name>
    <dbReference type="NCBI Taxonomy" id="40686"/>
    <lineage>
        <taxon>Eukaryota</taxon>
        <taxon>Viridiplantae</taxon>
        <taxon>Streptophyta</taxon>
        <taxon>Embryophyta</taxon>
        <taxon>Tracheophyta</taxon>
        <taxon>Spermatophyta</taxon>
        <taxon>Magnoliopsida</taxon>
        <taxon>eudicotyledons</taxon>
        <taxon>Gunneridae</taxon>
        <taxon>Pentapetalae</taxon>
        <taxon>rosids</taxon>
        <taxon>fabids</taxon>
        <taxon>Malpighiales</taxon>
        <taxon>Salicaceae</taxon>
        <taxon>Saliceae</taxon>
        <taxon>Salix</taxon>
    </lineage>
</organism>
<gene>
    <name evidence="2" type="ORF">SVIM_LOCUS269032</name>
</gene>
<name>A0A6N2LRW6_SALVM</name>
<reference evidence="2" key="1">
    <citation type="submission" date="2019-03" db="EMBL/GenBank/DDBJ databases">
        <authorList>
            <person name="Mank J."/>
            <person name="Almeida P."/>
        </authorList>
    </citation>
    <scope>NUCLEOTIDE SEQUENCE</scope>
    <source>
        <strain evidence="2">78183</strain>
    </source>
</reference>
<evidence type="ECO:0000259" key="1">
    <source>
        <dbReference type="Pfam" id="PF14214"/>
    </source>
</evidence>
<sequence length="119" mass="13851">MLKFIKFGVPFGNIIAGVCAIEFQKRGLPHTHILIWLDIEFKFETSNDIDLVVSAEMPDKNIDPLCHEIWHHLVLHLFYSQMVTQPIQDSKSHLLLMSHQHVPLRKALIFQTFLKKPLL</sequence>
<evidence type="ECO:0000313" key="2">
    <source>
        <dbReference type="EMBL" id="VFU44099.1"/>
    </source>
</evidence>
<dbReference type="EMBL" id="CAADRP010001597">
    <property type="protein sequence ID" value="VFU44099.1"/>
    <property type="molecule type" value="Genomic_DNA"/>
</dbReference>
<protein>
    <recommendedName>
        <fullName evidence="1">Helitron helicase-like domain-containing protein</fullName>
    </recommendedName>
</protein>
<proteinExistence type="predicted"/>
<accession>A0A6N2LRW6</accession>
<dbReference type="InterPro" id="IPR025476">
    <property type="entry name" value="Helitron_helicase-like"/>
</dbReference>